<dbReference type="Pfam" id="PF17900">
    <property type="entry name" value="Peptidase_M1_N"/>
    <property type="match status" value="1"/>
</dbReference>
<evidence type="ECO:0000256" key="9">
    <source>
        <dbReference type="ARBA" id="ARBA00022801"/>
    </source>
</evidence>
<evidence type="ECO:0000313" key="19">
    <source>
        <dbReference type="Proteomes" id="UP000437709"/>
    </source>
</evidence>
<keyword evidence="6 18" id="KW-0031">Aminopeptidase</keyword>
<protein>
    <recommendedName>
        <fullName evidence="5">Aminopeptidase N</fullName>
        <ecNumber evidence="4">3.4.11.2</ecNumber>
    </recommendedName>
    <alternativeName>
        <fullName evidence="12">Alanine aminopeptidase</fullName>
    </alternativeName>
    <alternativeName>
        <fullName evidence="13">Lysyl aminopeptidase</fullName>
    </alternativeName>
</protein>
<evidence type="ECO:0000256" key="5">
    <source>
        <dbReference type="ARBA" id="ARBA00015611"/>
    </source>
</evidence>
<reference evidence="18 19" key="1">
    <citation type="submission" date="2019-10" db="EMBL/GenBank/DDBJ databases">
        <title>Georgenia wutianyii sp. nov. and Georgenia yuyongxinii sp. nov. isolated from plateau pika (Ochotona curzoniae) in the Qinghai-Tibet plateau of China.</title>
        <authorList>
            <person name="Tian Z."/>
        </authorList>
    </citation>
    <scope>NUCLEOTIDE SEQUENCE [LARGE SCALE GENOMIC DNA]</scope>
    <source>
        <strain evidence="18 19">JCM 19765</strain>
    </source>
</reference>
<dbReference type="PANTHER" id="PTHR11533">
    <property type="entry name" value="PROTEASE M1 ZINC METALLOPROTEASE"/>
    <property type="match status" value="1"/>
</dbReference>
<evidence type="ECO:0000256" key="13">
    <source>
        <dbReference type="ARBA" id="ARBA00031533"/>
    </source>
</evidence>
<evidence type="ECO:0000256" key="6">
    <source>
        <dbReference type="ARBA" id="ARBA00022438"/>
    </source>
</evidence>
<sequence length="908" mass="98650">MACPVDAGAGAASVHGGGEPVGATTRRGVWLSATVTTTTENLSRSEAAERSAHLDVRGYRVELDLSGATDPGRPTFTSTTTVRLASTTPSTFLDFVGPAVRSVVVNGRALDPDACYDGARISVDRLVDDNEVIIVAEAAYSRTGEGLHRFVDPVDGQTYLYTQYEPADSRRVFAVLEQPDLKAAFTFVVTAPSGWQVLSNQPAVAVEDRGDGTATTEFAPTPPLSSYLTAVVAGPYHRVDGHWSGPLPDGGTLEVPLGVLCRASLAEHLDAENLLTVTAQGLDFFHEHFAYPYPWGKYDQVLVPEYNLGAMENPGCVTFTESYVFRSAATRAQHAGRANTILHEMAHMWFGDLVTPRWWDDLWLKESFADYMGAHASVAATEYTDAWVAFANRRKAWAYTQDQLPTTHPIVADITDLEAAKQNFDGITYAKGAAVLKQLVAYVGTDAFFAGARSYFREHAFATTALPDLLRALEASSGRDLGEWARLWLQTSGTPELTAELQADGDRIASLRVRQDATDPLTGRTVLRPHRLAVGLYDLRDRRDDETVELVRTHRLELDVTGAVTDVSEAAGLPVPALVLVNDDDLTYGKVRLDPRSLATATEHLGALSDPLARSLVWSALWNATRDALLPAEHFVELVLRHGATEDDSAVLVGLVTDARTAVERYAPPEQREDLRARLAGGSWARLHEAEPGSDAQLVWARSLARAAATTPAVAPRLRGLLQGTEPVAGLPMDPELRWALWQSLAAVGAASLEDLDGELERDRTADGATQHLAAVSSFPDADVKATSWETLLTPRSLSNDHVDATISGFTQPWHRELTAPYTEPYFEALRQIWARHSIEIAGRLVRGLYPSHQDVEPGLDPADHPVAARASTWLADNADAPAGLRRLVLEGHDHLLRSLRAQAAARP</sequence>
<dbReference type="CDD" id="cd09602">
    <property type="entry name" value="M1_APN"/>
    <property type="match status" value="1"/>
</dbReference>
<dbReference type="GO" id="GO:0042277">
    <property type="term" value="F:peptide binding"/>
    <property type="evidence" value="ECO:0007669"/>
    <property type="project" value="TreeGrafter"/>
</dbReference>
<dbReference type="InterPro" id="IPR027268">
    <property type="entry name" value="Peptidase_M4/M1_CTD_sf"/>
</dbReference>
<dbReference type="Gene3D" id="1.10.390.10">
    <property type="entry name" value="Neutral Protease Domain 2"/>
    <property type="match status" value="1"/>
</dbReference>
<dbReference type="InterPro" id="IPR014782">
    <property type="entry name" value="Peptidase_M1_dom"/>
</dbReference>
<gene>
    <name evidence="18" type="primary">pepN</name>
    <name evidence="18" type="ORF">GB881_06640</name>
</gene>
<dbReference type="Gene3D" id="2.60.40.1730">
    <property type="entry name" value="tricorn interacting facor f3 domain"/>
    <property type="match status" value="1"/>
</dbReference>
<dbReference type="GO" id="GO:0008270">
    <property type="term" value="F:zinc ion binding"/>
    <property type="evidence" value="ECO:0007669"/>
    <property type="project" value="InterPro"/>
</dbReference>
<dbReference type="PRINTS" id="PR00756">
    <property type="entry name" value="ALADIPTASE"/>
</dbReference>
<evidence type="ECO:0000256" key="14">
    <source>
        <dbReference type="SAM" id="MobiDB-lite"/>
    </source>
</evidence>
<dbReference type="EMBL" id="WHPC01000018">
    <property type="protein sequence ID" value="MPV36737.1"/>
    <property type="molecule type" value="Genomic_DNA"/>
</dbReference>
<dbReference type="SUPFAM" id="SSF63737">
    <property type="entry name" value="Leukotriene A4 hydrolase N-terminal domain"/>
    <property type="match status" value="1"/>
</dbReference>
<dbReference type="InterPro" id="IPR024571">
    <property type="entry name" value="ERAP1-like_C_dom"/>
</dbReference>
<dbReference type="PANTHER" id="PTHR11533:SF174">
    <property type="entry name" value="PUROMYCIN-SENSITIVE AMINOPEPTIDASE-RELATED"/>
    <property type="match status" value="1"/>
</dbReference>
<evidence type="ECO:0000256" key="2">
    <source>
        <dbReference type="ARBA" id="ARBA00001947"/>
    </source>
</evidence>
<dbReference type="InterPro" id="IPR001930">
    <property type="entry name" value="Peptidase_M1"/>
</dbReference>
<accession>A0A6N7EJ24</accession>
<dbReference type="EC" id="3.4.11.2" evidence="4"/>
<keyword evidence="11" id="KW-0482">Metalloprotease</keyword>
<dbReference type="AlphaFoldDB" id="A0A6N7EJ24"/>
<feature type="domain" description="Aminopeptidase N-like N-terminal" evidence="17">
    <location>
        <begin position="150"/>
        <end position="228"/>
    </location>
</feature>
<evidence type="ECO:0000259" key="16">
    <source>
        <dbReference type="Pfam" id="PF11838"/>
    </source>
</evidence>
<keyword evidence="8" id="KW-0479">Metal-binding</keyword>
<dbReference type="GO" id="GO:0043171">
    <property type="term" value="P:peptide catabolic process"/>
    <property type="evidence" value="ECO:0007669"/>
    <property type="project" value="TreeGrafter"/>
</dbReference>
<dbReference type="InterPro" id="IPR050344">
    <property type="entry name" value="Peptidase_M1_aminopeptidases"/>
</dbReference>
<dbReference type="SUPFAM" id="SSF55486">
    <property type="entry name" value="Metalloproteases ('zincins'), catalytic domain"/>
    <property type="match status" value="1"/>
</dbReference>
<keyword evidence="19" id="KW-1185">Reference proteome</keyword>
<dbReference type="InterPro" id="IPR012778">
    <property type="entry name" value="Pept_M1_aminopeptidase"/>
</dbReference>
<proteinExistence type="inferred from homology"/>
<dbReference type="OrthoDB" id="100605at2"/>
<feature type="domain" description="ERAP1-like C-terminal" evidence="16">
    <location>
        <begin position="578"/>
        <end position="896"/>
    </location>
</feature>
<evidence type="ECO:0000313" key="18">
    <source>
        <dbReference type="EMBL" id="MPV36737.1"/>
    </source>
</evidence>
<organism evidence="18 19">
    <name type="scientific">Georgenia subflava</name>
    <dbReference type="NCBI Taxonomy" id="1622177"/>
    <lineage>
        <taxon>Bacteria</taxon>
        <taxon>Bacillati</taxon>
        <taxon>Actinomycetota</taxon>
        <taxon>Actinomycetes</taxon>
        <taxon>Micrococcales</taxon>
        <taxon>Bogoriellaceae</taxon>
        <taxon>Georgenia</taxon>
    </lineage>
</organism>
<evidence type="ECO:0000256" key="7">
    <source>
        <dbReference type="ARBA" id="ARBA00022670"/>
    </source>
</evidence>
<keyword evidence="10" id="KW-0862">Zinc</keyword>
<dbReference type="GO" id="GO:0070006">
    <property type="term" value="F:metalloaminopeptidase activity"/>
    <property type="evidence" value="ECO:0007669"/>
    <property type="project" value="TreeGrafter"/>
</dbReference>
<dbReference type="InterPro" id="IPR042097">
    <property type="entry name" value="Aminopeptidase_N-like_N_sf"/>
</dbReference>
<dbReference type="GO" id="GO:0016285">
    <property type="term" value="F:alanyl aminopeptidase activity"/>
    <property type="evidence" value="ECO:0007669"/>
    <property type="project" value="UniProtKB-EC"/>
</dbReference>
<evidence type="ECO:0000256" key="4">
    <source>
        <dbReference type="ARBA" id="ARBA00012564"/>
    </source>
</evidence>
<dbReference type="GO" id="GO:0005615">
    <property type="term" value="C:extracellular space"/>
    <property type="evidence" value="ECO:0007669"/>
    <property type="project" value="TreeGrafter"/>
</dbReference>
<dbReference type="Proteomes" id="UP000437709">
    <property type="component" value="Unassembled WGS sequence"/>
</dbReference>
<evidence type="ECO:0000256" key="10">
    <source>
        <dbReference type="ARBA" id="ARBA00022833"/>
    </source>
</evidence>
<dbReference type="GO" id="GO:0016020">
    <property type="term" value="C:membrane"/>
    <property type="evidence" value="ECO:0007669"/>
    <property type="project" value="TreeGrafter"/>
</dbReference>
<evidence type="ECO:0000256" key="1">
    <source>
        <dbReference type="ARBA" id="ARBA00000098"/>
    </source>
</evidence>
<dbReference type="InterPro" id="IPR045357">
    <property type="entry name" value="Aminopeptidase_N-like_N"/>
</dbReference>
<dbReference type="GO" id="GO:0005737">
    <property type="term" value="C:cytoplasm"/>
    <property type="evidence" value="ECO:0007669"/>
    <property type="project" value="TreeGrafter"/>
</dbReference>
<dbReference type="FunFam" id="1.10.390.10:FF:000004">
    <property type="entry name" value="Aminopeptidase N"/>
    <property type="match status" value="1"/>
</dbReference>
<comment type="catalytic activity">
    <reaction evidence="1">
        <text>Release of an N-terminal amino acid, Xaa-|-Yaa- from a peptide, amide or arylamide. Xaa is preferably Ala, but may be most amino acids including Pro (slow action). When a terminal hydrophobic residue is followed by a prolyl residue, the two may be released as an intact Xaa-Pro dipeptide.</text>
        <dbReference type="EC" id="3.4.11.2"/>
    </reaction>
</comment>
<evidence type="ECO:0000256" key="8">
    <source>
        <dbReference type="ARBA" id="ARBA00022723"/>
    </source>
</evidence>
<comment type="cofactor">
    <cofactor evidence="2">
        <name>Zn(2+)</name>
        <dbReference type="ChEBI" id="CHEBI:29105"/>
    </cofactor>
</comment>
<evidence type="ECO:0000256" key="11">
    <source>
        <dbReference type="ARBA" id="ARBA00023049"/>
    </source>
</evidence>
<evidence type="ECO:0000256" key="12">
    <source>
        <dbReference type="ARBA" id="ARBA00029811"/>
    </source>
</evidence>
<dbReference type="Pfam" id="PF01433">
    <property type="entry name" value="Peptidase_M1"/>
    <property type="match status" value="1"/>
</dbReference>
<comment type="caution">
    <text evidence="18">The sequence shown here is derived from an EMBL/GenBank/DDBJ whole genome shotgun (WGS) entry which is preliminary data.</text>
</comment>
<evidence type="ECO:0000259" key="15">
    <source>
        <dbReference type="Pfam" id="PF01433"/>
    </source>
</evidence>
<comment type="similarity">
    <text evidence="3">Belongs to the peptidase M1 family.</text>
</comment>
<keyword evidence="9 18" id="KW-0378">Hydrolase</keyword>
<dbReference type="NCBIfam" id="TIGR02412">
    <property type="entry name" value="pepN_strep_liv"/>
    <property type="match status" value="1"/>
</dbReference>
<evidence type="ECO:0000256" key="3">
    <source>
        <dbReference type="ARBA" id="ARBA00010136"/>
    </source>
</evidence>
<feature type="domain" description="Peptidase M1 membrane alanine aminopeptidase" evidence="15">
    <location>
        <begin position="276"/>
        <end position="488"/>
    </location>
</feature>
<dbReference type="FunFam" id="2.60.40.1730:FF:000010">
    <property type="entry name" value="Putative aminopeptidase N"/>
    <property type="match status" value="1"/>
</dbReference>
<name>A0A6N7EJ24_9MICO</name>
<dbReference type="Pfam" id="PF11838">
    <property type="entry name" value="ERAP1_C"/>
    <property type="match status" value="1"/>
</dbReference>
<evidence type="ECO:0000259" key="17">
    <source>
        <dbReference type="Pfam" id="PF17900"/>
    </source>
</evidence>
<keyword evidence="7" id="KW-0645">Protease</keyword>
<feature type="region of interest" description="Disordered" evidence="14">
    <location>
        <begin position="1"/>
        <end position="23"/>
    </location>
</feature>
<dbReference type="GO" id="GO:0006508">
    <property type="term" value="P:proteolysis"/>
    <property type="evidence" value="ECO:0007669"/>
    <property type="project" value="UniProtKB-KW"/>
</dbReference>